<keyword evidence="2" id="KW-1185">Reference proteome</keyword>
<accession>A0A834NRP5</accession>
<comment type="caution">
    <text evidence="1">The sequence shown here is derived from an EMBL/GenBank/DDBJ whole genome shotgun (WGS) entry which is preliminary data.</text>
</comment>
<organism evidence="1 2">
    <name type="scientific">Vespula pensylvanica</name>
    <name type="common">Western yellow jacket</name>
    <name type="synonym">Wasp</name>
    <dbReference type="NCBI Taxonomy" id="30213"/>
    <lineage>
        <taxon>Eukaryota</taxon>
        <taxon>Metazoa</taxon>
        <taxon>Ecdysozoa</taxon>
        <taxon>Arthropoda</taxon>
        <taxon>Hexapoda</taxon>
        <taxon>Insecta</taxon>
        <taxon>Pterygota</taxon>
        <taxon>Neoptera</taxon>
        <taxon>Endopterygota</taxon>
        <taxon>Hymenoptera</taxon>
        <taxon>Apocrita</taxon>
        <taxon>Aculeata</taxon>
        <taxon>Vespoidea</taxon>
        <taxon>Vespidae</taxon>
        <taxon>Vespinae</taxon>
        <taxon>Vespula</taxon>
    </lineage>
</organism>
<sequence length="85" mass="8965">MVSTLDSESSDPSSNLGGIYPFAASNWFHGVMASTLDSESSDPSSNLVQMCLTIQQVPWCNGFHGVMVSTLDFESSDPSSNLGGT</sequence>
<reference evidence="1" key="1">
    <citation type="journal article" date="2020" name="G3 (Bethesda)">
        <title>High-Quality Assemblies for Three Invasive Social Wasps from the &lt;i&gt;Vespula&lt;/i&gt; Genus.</title>
        <authorList>
            <person name="Harrop T.W.R."/>
            <person name="Guhlin J."/>
            <person name="McLaughlin G.M."/>
            <person name="Permina E."/>
            <person name="Stockwell P."/>
            <person name="Gilligan J."/>
            <person name="Le Lec M.F."/>
            <person name="Gruber M.A.M."/>
            <person name="Quinn O."/>
            <person name="Lovegrove M."/>
            <person name="Duncan E.J."/>
            <person name="Remnant E.J."/>
            <person name="Van Eeckhoven J."/>
            <person name="Graham B."/>
            <person name="Knapp R.A."/>
            <person name="Langford K.W."/>
            <person name="Kronenberg Z."/>
            <person name="Press M.O."/>
            <person name="Eacker S.M."/>
            <person name="Wilson-Rankin E.E."/>
            <person name="Purcell J."/>
            <person name="Lester P.J."/>
            <person name="Dearden P.K."/>
        </authorList>
    </citation>
    <scope>NUCLEOTIDE SEQUENCE</scope>
    <source>
        <strain evidence="1">Volc-1</strain>
    </source>
</reference>
<gene>
    <name evidence="1" type="ORF">H0235_011228</name>
</gene>
<dbReference type="AlphaFoldDB" id="A0A834NRP5"/>
<proteinExistence type="predicted"/>
<name>A0A834NRP5_VESPE</name>
<protein>
    <submittedName>
        <fullName evidence="1">Uncharacterized protein</fullName>
    </submittedName>
</protein>
<dbReference type="Proteomes" id="UP000600918">
    <property type="component" value="Unassembled WGS sequence"/>
</dbReference>
<evidence type="ECO:0000313" key="2">
    <source>
        <dbReference type="Proteomes" id="UP000600918"/>
    </source>
</evidence>
<evidence type="ECO:0000313" key="1">
    <source>
        <dbReference type="EMBL" id="KAF7416697.1"/>
    </source>
</evidence>
<dbReference type="EMBL" id="JACSDY010000010">
    <property type="protein sequence ID" value="KAF7416697.1"/>
    <property type="molecule type" value="Genomic_DNA"/>
</dbReference>